<protein>
    <submittedName>
        <fullName evidence="1">Uncharacterized protein</fullName>
    </submittedName>
</protein>
<dbReference type="EMBL" id="KB206180">
    <property type="protein sequence ID" value="ELP94697.1"/>
    <property type="molecule type" value="Genomic_DNA"/>
</dbReference>
<dbReference type="KEGG" id="eiv:EIN_108590"/>
<dbReference type="OrthoDB" id="28149at2759"/>
<dbReference type="GeneID" id="14893681"/>
<sequence length="325" mass="37826">MIINTCPVKTLTDLKTSIDLDDLQTQIQNEYGTKIMIYLINLSDIKSLEYAQTAFKMIKETNTRGVIVCYQLYGENNIFDQVQQFQKDSNSKLNVLIKGMEEYNAVLLNIKDLFVEITIPNYRECPCRKPIILLYDENGTKGVKTKTTATLTLNTHKIEIGETFPQIKEFQNQENKNEKRYKWELEYSSNGRLACDIFLCDRKYSYLFWEGRINQYFEGTDIEVGSIENLCVLLKRLGLNEYEINDFVVYWMGEMKCFKSIGVRIVGEEYEKEVKLAVDGFSAMRRVFIGMFEADGIHLKGIESVKQIERPIGKYIIEWGAFIIH</sequence>
<organism evidence="1 2">
    <name type="scientific">Entamoeba invadens IP1</name>
    <dbReference type="NCBI Taxonomy" id="370355"/>
    <lineage>
        <taxon>Eukaryota</taxon>
        <taxon>Amoebozoa</taxon>
        <taxon>Evosea</taxon>
        <taxon>Archamoebae</taxon>
        <taxon>Mastigamoebida</taxon>
        <taxon>Entamoebidae</taxon>
        <taxon>Entamoeba</taxon>
    </lineage>
</organism>
<dbReference type="RefSeq" id="XP_004261468.1">
    <property type="nucleotide sequence ID" value="XM_004261420.1"/>
</dbReference>
<gene>
    <name evidence="1" type="ORF">EIN_108590</name>
</gene>
<evidence type="ECO:0000313" key="2">
    <source>
        <dbReference type="Proteomes" id="UP000014680"/>
    </source>
</evidence>
<name>L7FNY7_ENTIV</name>
<proteinExistence type="predicted"/>
<dbReference type="Proteomes" id="UP000014680">
    <property type="component" value="Unassembled WGS sequence"/>
</dbReference>
<accession>L7FNY7</accession>
<keyword evidence="2" id="KW-1185">Reference proteome</keyword>
<dbReference type="VEuPathDB" id="AmoebaDB:EIN_108590"/>
<evidence type="ECO:0000313" key="1">
    <source>
        <dbReference type="EMBL" id="ELP94697.1"/>
    </source>
</evidence>
<reference evidence="1 2" key="1">
    <citation type="submission" date="2012-10" db="EMBL/GenBank/DDBJ databases">
        <authorList>
            <person name="Zafar N."/>
            <person name="Inman J."/>
            <person name="Hall N."/>
            <person name="Lorenzi H."/>
            <person name="Caler E."/>
        </authorList>
    </citation>
    <scope>NUCLEOTIDE SEQUENCE [LARGE SCALE GENOMIC DNA]</scope>
    <source>
        <strain evidence="1 2">IP1</strain>
    </source>
</reference>
<dbReference type="AlphaFoldDB" id="L7FNY7"/>